<feature type="transmembrane region" description="Helical" evidence="5">
    <location>
        <begin position="65"/>
        <end position="87"/>
    </location>
</feature>
<dbReference type="RefSeq" id="WP_203982395.1">
    <property type="nucleotide sequence ID" value="NZ_BOOU01000011.1"/>
</dbReference>
<dbReference type="GO" id="GO:0030416">
    <property type="term" value="P:methylamine metabolic process"/>
    <property type="evidence" value="ECO:0007669"/>
    <property type="project" value="InterPro"/>
</dbReference>
<evidence type="ECO:0000256" key="5">
    <source>
        <dbReference type="SAM" id="Phobius"/>
    </source>
</evidence>
<feature type="transmembrane region" description="Helical" evidence="5">
    <location>
        <begin position="107"/>
        <end position="125"/>
    </location>
</feature>
<evidence type="ECO:0000313" key="7">
    <source>
        <dbReference type="EMBL" id="GII75743.1"/>
    </source>
</evidence>
<evidence type="ECO:0000256" key="2">
    <source>
        <dbReference type="ARBA" id="ARBA00022692"/>
    </source>
</evidence>
<evidence type="ECO:0000259" key="6">
    <source>
        <dbReference type="Pfam" id="PF07291"/>
    </source>
</evidence>
<accession>A0A919QYP7</accession>
<dbReference type="EMBL" id="BOOU01000011">
    <property type="protein sequence ID" value="GII75743.1"/>
    <property type="molecule type" value="Genomic_DNA"/>
</dbReference>
<keyword evidence="3 5" id="KW-1133">Transmembrane helix</keyword>
<dbReference type="InterPro" id="IPR009908">
    <property type="entry name" value="Methylamine_util_MauE"/>
</dbReference>
<reference evidence="7" key="1">
    <citation type="submission" date="2021-01" db="EMBL/GenBank/DDBJ databases">
        <title>Whole genome shotgun sequence of Sphaerisporangium rufum NBRC 109079.</title>
        <authorList>
            <person name="Komaki H."/>
            <person name="Tamura T."/>
        </authorList>
    </citation>
    <scope>NUCLEOTIDE SEQUENCE</scope>
    <source>
        <strain evidence="7">NBRC 109079</strain>
    </source>
</reference>
<dbReference type="AlphaFoldDB" id="A0A919QYP7"/>
<keyword evidence="4 5" id="KW-0472">Membrane</keyword>
<evidence type="ECO:0000313" key="8">
    <source>
        <dbReference type="Proteomes" id="UP000655287"/>
    </source>
</evidence>
<dbReference type="Proteomes" id="UP000655287">
    <property type="component" value="Unassembled WGS sequence"/>
</dbReference>
<evidence type="ECO:0000256" key="3">
    <source>
        <dbReference type="ARBA" id="ARBA00022989"/>
    </source>
</evidence>
<keyword evidence="8" id="KW-1185">Reference proteome</keyword>
<keyword evidence="2 5" id="KW-0812">Transmembrane</keyword>
<comment type="subcellular location">
    <subcellularLocation>
        <location evidence="1">Membrane</location>
        <topology evidence="1">Multi-pass membrane protein</topology>
    </subcellularLocation>
</comment>
<comment type="caution">
    <text evidence="7">The sequence shown here is derived from an EMBL/GenBank/DDBJ whole genome shotgun (WGS) entry which is preliminary data.</text>
</comment>
<name>A0A919QYP7_9ACTN</name>
<feature type="domain" description="Methylamine utilisation protein MauE" evidence="6">
    <location>
        <begin position="2"/>
        <end position="121"/>
    </location>
</feature>
<dbReference type="Pfam" id="PF07291">
    <property type="entry name" value="MauE"/>
    <property type="match status" value="1"/>
</dbReference>
<evidence type="ECO:0000256" key="1">
    <source>
        <dbReference type="ARBA" id="ARBA00004141"/>
    </source>
</evidence>
<feature type="transmembrane region" description="Helical" evidence="5">
    <location>
        <begin position="38"/>
        <end position="58"/>
    </location>
</feature>
<evidence type="ECO:0000256" key="4">
    <source>
        <dbReference type="ARBA" id="ARBA00023136"/>
    </source>
</evidence>
<gene>
    <name evidence="7" type="ORF">Sru01_07250</name>
</gene>
<proteinExistence type="predicted"/>
<dbReference type="GO" id="GO:0016020">
    <property type="term" value="C:membrane"/>
    <property type="evidence" value="ECO:0007669"/>
    <property type="project" value="UniProtKB-SubCell"/>
</dbReference>
<protein>
    <recommendedName>
        <fullName evidence="6">Methylamine utilisation protein MauE domain-containing protein</fullName>
    </recommendedName>
</protein>
<organism evidence="7 8">
    <name type="scientific">Sphaerisporangium rufum</name>
    <dbReference type="NCBI Taxonomy" id="1381558"/>
    <lineage>
        <taxon>Bacteria</taxon>
        <taxon>Bacillati</taxon>
        <taxon>Actinomycetota</taxon>
        <taxon>Actinomycetes</taxon>
        <taxon>Streptosporangiales</taxon>
        <taxon>Streptosporangiaceae</taxon>
        <taxon>Sphaerisporangium</taxon>
    </lineage>
</organism>
<sequence>MIVVRYALGFVLVLAVAGKLRAFGAFRDGLANFGLRHRIASVAAGAIVAAEALAAAALFSPAPDLVVGVAGTLLGAGFTGAQTYLLAAGNPASCQCFGVREKVSGWTWARAALVLAMGLALFSSAI</sequence>